<dbReference type="Pfam" id="PF10106">
    <property type="entry name" value="DUF2345"/>
    <property type="match status" value="1"/>
</dbReference>
<evidence type="ECO:0000256" key="2">
    <source>
        <dbReference type="SAM" id="MobiDB-lite"/>
    </source>
</evidence>
<gene>
    <name evidence="6" type="ORF">ROV92_14085</name>
</gene>
<dbReference type="Proteomes" id="UP001251948">
    <property type="component" value="Unassembled WGS sequence"/>
</dbReference>
<dbReference type="SUPFAM" id="SSF69279">
    <property type="entry name" value="Phage tail proteins"/>
    <property type="match status" value="2"/>
</dbReference>
<dbReference type="NCBIfam" id="TIGR01646">
    <property type="entry name" value="vgr_GE"/>
    <property type="match status" value="1"/>
</dbReference>
<dbReference type="SUPFAM" id="SSF69255">
    <property type="entry name" value="gp5 N-terminal domain-like"/>
    <property type="match status" value="1"/>
</dbReference>
<dbReference type="Pfam" id="PF05954">
    <property type="entry name" value="Phage_GPD"/>
    <property type="match status" value="1"/>
</dbReference>
<dbReference type="InterPro" id="IPR037026">
    <property type="entry name" value="Vgr_OB-fold_dom_sf"/>
</dbReference>
<dbReference type="InterPro" id="IPR028244">
    <property type="entry name" value="T6SS_Rhs_Vgr_dom"/>
</dbReference>
<dbReference type="Gene3D" id="4.10.220.110">
    <property type="match status" value="1"/>
</dbReference>
<feature type="domain" description="Putative type VI secretion system Rhs element associated Vgr" evidence="5">
    <location>
        <begin position="572"/>
        <end position="678"/>
    </location>
</feature>
<dbReference type="Gene3D" id="2.40.50.230">
    <property type="entry name" value="Gp5 N-terminal domain"/>
    <property type="match status" value="1"/>
</dbReference>
<dbReference type="Pfam" id="PF13296">
    <property type="entry name" value="T6SS_Vgr"/>
    <property type="match status" value="1"/>
</dbReference>
<dbReference type="InterPro" id="IPR017847">
    <property type="entry name" value="T6SS_RhsGE_Vgr_subset"/>
</dbReference>
<dbReference type="Pfam" id="PF04717">
    <property type="entry name" value="Phage_base_V"/>
    <property type="match status" value="1"/>
</dbReference>
<protein>
    <submittedName>
        <fullName evidence="6">Type VI secretion system Vgr family protein</fullName>
    </submittedName>
</protein>
<organism evidence="6 7">
    <name type="scientific">Stenotrophomonas maltophilia</name>
    <name type="common">Pseudomonas maltophilia</name>
    <name type="synonym">Xanthomonas maltophilia</name>
    <dbReference type="NCBI Taxonomy" id="40324"/>
    <lineage>
        <taxon>Bacteria</taxon>
        <taxon>Pseudomonadati</taxon>
        <taxon>Pseudomonadota</taxon>
        <taxon>Gammaproteobacteria</taxon>
        <taxon>Lysobacterales</taxon>
        <taxon>Lysobacteraceae</taxon>
        <taxon>Stenotrophomonas</taxon>
        <taxon>Stenotrophomonas maltophilia group</taxon>
    </lineage>
</organism>
<feature type="domain" description="DUF2345" evidence="4">
    <location>
        <begin position="738"/>
        <end position="896"/>
    </location>
</feature>
<evidence type="ECO:0000313" key="6">
    <source>
        <dbReference type="EMBL" id="MDT3469109.1"/>
    </source>
</evidence>
<dbReference type="NCBIfam" id="TIGR03361">
    <property type="entry name" value="VI_Rhs_Vgr"/>
    <property type="match status" value="1"/>
</dbReference>
<evidence type="ECO:0000313" key="7">
    <source>
        <dbReference type="Proteomes" id="UP001251948"/>
    </source>
</evidence>
<dbReference type="Gene3D" id="3.55.50.10">
    <property type="entry name" value="Baseplate protein-like domains"/>
    <property type="match status" value="1"/>
</dbReference>
<dbReference type="InterPro" id="IPR018769">
    <property type="entry name" value="VgrG2_DUF2345"/>
</dbReference>
<dbReference type="EMBL" id="JAVSKO010000005">
    <property type="protein sequence ID" value="MDT3469109.1"/>
    <property type="molecule type" value="Genomic_DNA"/>
</dbReference>
<feature type="region of interest" description="Disordered" evidence="2">
    <location>
        <begin position="715"/>
        <end position="742"/>
    </location>
</feature>
<evidence type="ECO:0000259" key="5">
    <source>
        <dbReference type="Pfam" id="PF13296"/>
    </source>
</evidence>
<name>A0AAJ2MZY9_STEMA</name>
<comment type="caution">
    <text evidence="6">The sequence shown here is derived from an EMBL/GenBank/DDBJ whole genome shotgun (WGS) entry which is preliminary data.</text>
</comment>
<dbReference type="Gene3D" id="2.30.110.50">
    <property type="match status" value="1"/>
</dbReference>
<reference evidence="6" key="1">
    <citation type="submission" date="2023-07" db="EMBL/GenBank/DDBJ databases">
        <title>Comparative genomics of clinical Stenotrophomonas maltophilia isolates reveals regions of diversity which correlate with colonization and persistence in vivo.</title>
        <authorList>
            <person name="Mcdaniel M.S."/>
            <person name="Swords W.E."/>
            <person name="Sumpter N.A."/>
            <person name="Lindgren N.R."/>
            <person name="Billiot C.E."/>
        </authorList>
    </citation>
    <scope>NUCLEOTIDE SEQUENCE</scope>
    <source>
        <strain evidence="6">Ism4</strain>
    </source>
</reference>
<evidence type="ECO:0000259" key="4">
    <source>
        <dbReference type="Pfam" id="PF10106"/>
    </source>
</evidence>
<proteinExistence type="inferred from homology"/>
<evidence type="ECO:0000259" key="3">
    <source>
        <dbReference type="Pfam" id="PF04717"/>
    </source>
</evidence>
<comment type="similarity">
    <text evidence="1">Belongs to the VgrG protein family.</text>
</comment>
<dbReference type="InterPro" id="IPR006533">
    <property type="entry name" value="T6SS_Vgr_RhsGE"/>
</dbReference>
<dbReference type="AlphaFoldDB" id="A0AAJ2MZY9"/>
<accession>A0AAJ2MZY9</accession>
<sequence>MDQLNYLMTQVAGLGDAQRLYRLQSEAFTGCTVERWRGRDALGEHAWTEVEVLCTDAGLELGSLPATRATLITQLADGGQWQRSGLVADAARVGGDGGLVRYRLHLVSWTWWLQHARHSRVFQEQGIRAIVDAVLSAHADIARWRWAEGVDAFLGERVRSYCVQYRESDLDFLQRLLAEEGLGWRLYPDEEAPCGNGLEIFADSVALPEDATSAGTGVRFHRSDATETSDSVQAIGLHRSLASTTVSLQSDDYRQVRALSGQSPMEGGGSRSTREDFDAVGAYAFSDGAAASRQARLQAQAREARSRRWQGHGTVRGLQSGSWLRLQQAPGGTPPELLLVAVDHAGINNLPTDLRRSLDDALGVAPGDSADAALWRQAEAIGYGNRFEAVPRATPWRPQLLDGTGARLNPRPTVPGYQTAVVVAGQGSDSKDLHADSHGRVRVRFHFQQEQGEGAHDSAWLRVAQRYAGPGVGSQFLPRIGQEVLVGFLDGDIDRPLVLGALYNGRGEAGVAPTPAGASSEGDVSAYGQAGDARYSAQANLSGGQAPAWHAAGAGDQAHRQGGALWGIRSREWDGGEGSNHLLFDDSNQQLRAQLASSQQVSQLSLGHLRHQADNYVGSVRGTGFELRSDAWGAVRATAGVWFTAYGHRSTAPAGEAVQPAALLAQLQTLGERFTQAARTHITSPLAMQEGAKAAARSRMVADKSPVPGLLASVRTTTGGDDFGAGKGSAAERASEAGQGRVPHSGDPLLGMAAPQGVVQVAGQAMHWSSGEGLLLASGSHSEAITMGQARLHAGQAIGVLASVVEGAAAAPTALDVVAGSEALDIQAHADLVRIQSRGALRGASAQAPVELAAANTIHVATSGGASLTIAGGSITIACPGTITVHAGSKSFVGPAQQGYPLPQFPRSSCKSCILDAMRQGTPGVLV</sequence>
<feature type="domain" description="Gp5/Type VI secretion system Vgr protein OB-fold" evidence="3">
    <location>
        <begin position="435"/>
        <end position="503"/>
    </location>
</feature>
<evidence type="ECO:0000256" key="1">
    <source>
        <dbReference type="ARBA" id="ARBA00005558"/>
    </source>
</evidence>
<dbReference type="InterPro" id="IPR006531">
    <property type="entry name" value="Gp5/Vgr_OB"/>
</dbReference>
<dbReference type="RefSeq" id="WP_312562873.1">
    <property type="nucleotide sequence ID" value="NZ_JAVSKO010000005.1"/>
</dbReference>